<reference evidence="1 2" key="1">
    <citation type="submission" date="2011-08" db="EMBL/GenBank/DDBJ databases">
        <authorList>
            <person name="Liu Z.J."/>
            <person name="Shi F.L."/>
            <person name="Lu J.Q."/>
            <person name="Li M."/>
            <person name="Wang Z.L."/>
        </authorList>
    </citation>
    <scope>NUCLEOTIDE SEQUENCE [LARGE SCALE GENOMIC DNA]</scope>
    <source>
        <strain evidence="1 2">USNM 41457</strain>
    </source>
</reference>
<reference evidence="2" key="2">
    <citation type="submission" date="2015-07" db="EMBL/GenBank/DDBJ databases">
        <title>Contrasting host-pathogen interactions and genome evolution in two generalist and specialist microsporidian pathogens of mosquitoes.</title>
        <authorList>
            <consortium name="The Broad Institute Genomics Platform"/>
            <consortium name="The Broad Institute Genome Sequencing Center for Infectious Disease"/>
            <person name="Cuomo C.A."/>
            <person name="Sanscrainte N.D."/>
            <person name="Goldberg J.M."/>
            <person name="Heiman D."/>
            <person name="Young S."/>
            <person name="Zeng Q."/>
            <person name="Becnel J.J."/>
            <person name="Birren B.W."/>
        </authorList>
    </citation>
    <scope>NUCLEOTIDE SEQUENCE [LARGE SCALE GENOMIC DNA]</scope>
    <source>
        <strain evidence="2">USNM 41457</strain>
    </source>
</reference>
<protein>
    <submittedName>
        <fullName evidence="1">Uncharacterized protein</fullName>
    </submittedName>
</protein>
<name>J8ZQ66_EDHAE</name>
<evidence type="ECO:0000313" key="2">
    <source>
        <dbReference type="Proteomes" id="UP000003163"/>
    </source>
</evidence>
<dbReference type="HOGENOM" id="CLU_2223250_0_0_1"/>
<accession>J8ZQ66</accession>
<sequence>MTSQSIAELDEIERKLGDIQIKFDDAFQIIFKDFDNLQFNAEFAIEKDWLNVVFKYIKSLGRCLFKAKNLLSQLNKYLKRAKIQLKIKECTLKISGVKERIEKRTN</sequence>
<comment type="caution">
    <text evidence="1">The sequence shown here is derived from an EMBL/GenBank/DDBJ whole genome shotgun (WGS) entry which is preliminary data.</text>
</comment>
<dbReference type="VEuPathDB" id="MicrosporidiaDB:EDEG_03684"/>
<evidence type="ECO:0000313" key="1">
    <source>
        <dbReference type="EMBL" id="EJW01838.1"/>
    </source>
</evidence>
<organism evidence="1 2">
    <name type="scientific">Edhazardia aedis (strain USNM 41457)</name>
    <name type="common">Microsporidian parasite</name>
    <dbReference type="NCBI Taxonomy" id="1003232"/>
    <lineage>
        <taxon>Eukaryota</taxon>
        <taxon>Fungi</taxon>
        <taxon>Fungi incertae sedis</taxon>
        <taxon>Microsporidia</taxon>
        <taxon>Edhazardia</taxon>
    </lineage>
</organism>
<dbReference type="Proteomes" id="UP000003163">
    <property type="component" value="Unassembled WGS sequence"/>
</dbReference>
<dbReference type="EMBL" id="AFBI03000109">
    <property type="protein sequence ID" value="EJW01838.1"/>
    <property type="molecule type" value="Genomic_DNA"/>
</dbReference>
<gene>
    <name evidence="1" type="ORF">EDEG_03684</name>
</gene>
<dbReference type="InParanoid" id="J8ZQ66"/>
<dbReference type="AlphaFoldDB" id="J8ZQ66"/>
<keyword evidence="2" id="KW-1185">Reference proteome</keyword>
<proteinExistence type="predicted"/>